<organism evidence="1 2">
    <name type="scientific">Frankliniella fusca</name>
    <dbReference type="NCBI Taxonomy" id="407009"/>
    <lineage>
        <taxon>Eukaryota</taxon>
        <taxon>Metazoa</taxon>
        <taxon>Ecdysozoa</taxon>
        <taxon>Arthropoda</taxon>
        <taxon>Hexapoda</taxon>
        <taxon>Insecta</taxon>
        <taxon>Pterygota</taxon>
        <taxon>Neoptera</taxon>
        <taxon>Paraneoptera</taxon>
        <taxon>Thysanoptera</taxon>
        <taxon>Terebrantia</taxon>
        <taxon>Thripoidea</taxon>
        <taxon>Thripidae</taxon>
        <taxon>Frankliniella</taxon>
    </lineage>
</organism>
<keyword evidence="1" id="KW-0812">Transmembrane</keyword>
<protein>
    <submittedName>
        <fullName evidence="1">Cystic fibrosis transmembrane conductance regulator</fullName>
    </submittedName>
</protein>
<gene>
    <name evidence="1" type="ORF">KUF71_021930</name>
</gene>
<dbReference type="Proteomes" id="UP001219518">
    <property type="component" value="Unassembled WGS sequence"/>
</dbReference>
<keyword evidence="2" id="KW-1185">Reference proteome</keyword>
<reference evidence="1" key="2">
    <citation type="journal article" date="2023" name="BMC Genomics">
        <title>Pest status, molecular evolution, and epigenetic factors derived from the genome assembly of Frankliniella fusca, a thysanopteran phytovirus vector.</title>
        <authorList>
            <person name="Catto M.A."/>
            <person name="Labadie P.E."/>
            <person name="Jacobson A.L."/>
            <person name="Kennedy G.G."/>
            <person name="Srinivasan R."/>
            <person name="Hunt B.G."/>
        </authorList>
    </citation>
    <scope>NUCLEOTIDE SEQUENCE</scope>
    <source>
        <strain evidence="1">PL_HMW_Pooled</strain>
    </source>
</reference>
<sequence>MPDISWLRLLPSRCSYTSTSRAAPRCPEEPRCACCHHASPEWPSGMGWGWGWDWGRCAAGTAGGGCTRTPAAAVAAVADAAVFQRGLISSRSRPLVSGTQHTTKHRPHTEMAAYSQKAPCRPSACWKSTNVLTPTKAHA</sequence>
<keyword evidence="1" id="KW-0472">Membrane</keyword>
<proteinExistence type="predicted"/>
<dbReference type="EMBL" id="JAHWGI010000292">
    <property type="protein sequence ID" value="KAK3912360.1"/>
    <property type="molecule type" value="Genomic_DNA"/>
</dbReference>
<reference evidence="1" key="1">
    <citation type="submission" date="2021-07" db="EMBL/GenBank/DDBJ databases">
        <authorList>
            <person name="Catto M.A."/>
            <person name="Jacobson A."/>
            <person name="Kennedy G."/>
            <person name="Labadie P."/>
            <person name="Hunt B.G."/>
            <person name="Srinivasan R."/>
        </authorList>
    </citation>
    <scope>NUCLEOTIDE SEQUENCE</scope>
    <source>
        <strain evidence="1">PL_HMW_Pooled</strain>
        <tissue evidence="1">Head</tissue>
    </source>
</reference>
<dbReference type="AlphaFoldDB" id="A0AAE1H2F0"/>
<evidence type="ECO:0000313" key="2">
    <source>
        <dbReference type="Proteomes" id="UP001219518"/>
    </source>
</evidence>
<accession>A0AAE1H2F0</accession>
<comment type="caution">
    <text evidence="1">The sequence shown here is derived from an EMBL/GenBank/DDBJ whole genome shotgun (WGS) entry which is preliminary data.</text>
</comment>
<name>A0AAE1H2F0_9NEOP</name>
<evidence type="ECO:0000313" key="1">
    <source>
        <dbReference type="EMBL" id="KAK3912360.1"/>
    </source>
</evidence>